<evidence type="ECO:0000313" key="1">
    <source>
        <dbReference type="EMBL" id="CAG8575722.1"/>
    </source>
</evidence>
<reference evidence="1" key="1">
    <citation type="submission" date="2021-06" db="EMBL/GenBank/DDBJ databases">
        <authorList>
            <person name="Kallberg Y."/>
            <person name="Tangrot J."/>
            <person name="Rosling A."/>
        </authorList>
    </citation>
    <scope>NUCLEOTIDE SEQUENCE</scope>
    <source>
        <strain evidence="1">FL130A</strain>
    </source>
</reference>
<gene>
    <name evidence="1" type="ORF">ALEPTO_LOCUS7023</name>
</gene>
<sequence length="320" mass="36182">MSLLSLVARFSRSAVRTLRPRFFSLTLQRNKKAEHTTSSSIYNLPPSASKFKLRDIDLLRVGFKPASSENAVIPDVEVTKIPDKYVCPDISSHILGNPYFDVENIEGLTDKRARTFFMKLHNVVMNGLEVIGTNETFTDTLVDNLLRIAKLDDWPLMIRNHPLCKLYIEDDPCVSSEPEFVVGKRKMAVIVVDDKHLKNVGGSTGFGETQIAVEILACGSENIRSIGSEEHTDQILWAIRVISSYVTFYKAVIPAAYWVELENGLPNKQKFEIERWPIKNGLRTGFDLAEPDGRRTVLTALVKIRESLLQEDKEEDEQLS</sequence>
<keyword evidence="2" id="KW-1185">Reference proteome</keyword>
<organism evidence="1 2">
    <name type="scientific">Ambispora leptoticha</name>
    <dbReference type="NCBI Taxonomy" id="144679"/>
    <lineage>
        <taxon>Eukaryota</taxon>
        <taxon>Fungi</taxon>
        <taxon>Fungi incertae sedis</taxon>
        <taxon>Mucoromycota</taxon>
        <taxon>Glomeromycotina</taxon>
        <taxon>Glomeromycetes</taxon>
        <taxon>Archaeosporales</taxon>
        <taxon>Ambisporaceae</taxon>
        <taxon>Ambispora</taxon>
    </lineage>
</organism>
<dbReference type="OrthoDB" id="2408098at2759"/>
<protein>
    <submittedName>
        <fullName evidence="1">41_t:CDS:1</fullName>
    </submittedName>
</protein>
<name>A0A9N9BP07_9GLOM</name>
<proteinExistence type="predicted"/>
<dbReference type="AlphaFoldDB" id="A0A9N9BP07"/>
<comment type="caution">
    <text evidence="1">The sequence shown here is derived from an EMBL/GenBank/DDBJ whole genome shotgun (WGS) entry which is preliminary data.</text>
</comment>
<evidence type="ECO:0000313" key="2">
    <source>
        <dbReference type="Proteomes" id="UP000789508"/>
    </source>
</evidence>
<dbReference type="EMBL" id="CAJVPS010002757">
    <property type="protein sequence ID" value="CAG8575722.1"/>
    <property type="molecule type" value="Genomic_DNA"/>
</dbReference>
<dbReference type="Proteomes" id="UP000789508">
    <property type="component" value="Unassembled WGS sequence"/>
</dbReference>
<accession>A0A9N9BP07</accession>